<feature type="chain" id="PRO_5025538101" evidence="8">
    <location>
        <begin position="17"/>
        <end position="356"/>
    </location>
</feature>
<name>A0A6A7G9L2_9CRUS</name>
<dbReference type="PANTHER" id="PTHR43888">
    <property type="entry name" value="DNAJ-LIKE-2, ISOFORM A-RELATED"/>
    <property type="match status" value="1"/>
</dbReference>
<dbReference type="CDD" id="cd06257">
    <property type="entry name" value="DnaJ"/>
    <property type="match status" value="1"/>
</dbReference>
<evidence type="ECO:0000256" key="4">
    <source>
        <dbReference type="ARBA" id="ARBA00022833"/>
    </source>
</evidence>
<evidence type="ECO:0000259" key="10">
    <source>
        <dbReference type="PROSITE" id="PS51188"/>
    </source>
</evidence>
<dbReference type="Pfam" id="PF01556">
    <property type="entry name" value="DnaJ_C"/>
    <property type="match status" value="1"/>
</dbReference>
<proteinExistence type="evidence at transcript level"/>
<accession>A0A6A7G9L2</accession>
<dbReference type="GO" id="GO:0030544">
    <property type="term" value="F:Hsp70 protein binding"/>
    <property type="evidence" value="ECO:0007669"/>
    <property type="project" value="InterPro"/>
</dbReference>
<dbReference type="GO" id="GO:0008270">
    <property type="term" value="F:zinc ion binding"/>
    <property type="evidence" value="ECO:0007669"/>
    <property type="project" value="UniProtKB-KW"/>
</dbReference>
<feature type="signal peptide" evidence="8">
    <location>
        <begin position="1"/>
        <end position="16"/>
    </location>
</feature>
<dbReference type="PROSITE" id="PS50076">
    <property type="entry name" value="DNAJ_2"/>
    <property type="match status" value="1"/>
</dbReference>
<dbReference type="SUPFAM" id="SSF46565">
    <property type="entry name" value="Chaperone J-domain"/>
    <property type="match status" value="1"/>
</dbReference>
<feature type="zinc finger region" description="CR-type" evidence="6">
    <location>
        <begin position="135"/>
        <end position="218"/>
    </location>
</feature>
<dbReference type="Gene3D" id="2.60.260.20">
    <property type="entry name" value="Urease metallochaperone UreE, N-terminal domain"/>
    <property type="match status" value="2"/>
</dbReference>
<dbReference type="SMART" id="SM00271">
    <property type="entry name" value="DnaJ"/>
    <property type="match status" value="1"/>
</dbReference>
<dbReference type="GO" id="GO:0051082">
    <property type="term" value="F:unfolded protein binding"/>
    <property type="evidence" value="ECO:0007669"/>
    <property type="project" value="InterPro"/>
</dbReference>
<evidence type="ECO:0000256" key="7">
    <source>
        <dbReference type="SAM" id="MobiDB-lite"/>
    </source>
</evidence>
<dbReference type="InterPro" id="IPR001305">
    <property type="entry name" value="HSP_DnaJ_Cys-rich_dom"/>
</dbReference>
<dbReference type="EMBL" id="IACT01008259">
    <property type="protein sequence ID" value="LAC27371.1"/>
    <property type="molecule type" value="mRNA"/>
</dbReference>
<evidence type="ECO:0000259" key="9">
    <source>
        <dbReference type="PROSITE" id="PS50076"/>
    </source>
</evidence>
<dbReference type="Gene3D" id="1.10.287.110">
    <property type="entry name" value="DnaJ domain"/>
    <property type="match status" value="1"/>
</dbReference>
<organism evidence="11">
    <name type="scientific">Hirondellea gigas</name>
    <dbReference type="NCBI Taxonomy" id="1518452"/>
    <lineage>
        <taxon>Eukaryota</taxon>
        <taxon>Metazoa</taxon>
        <taxon>Ecdysozoa</taxon>
        <taxon>Arthropoda</taxon>
        <taxon>Crustacea</taxon>
        <taxon>Multicrustacea</taxon>
        <taxon>Malacostraca</taxon>
        <taxon>Eumalacostraca</taxon>
        <taxon>Peracarida</taxon>
        <taxon>Amphipoda</taxon>
        <taxon>Amphilochidea</taxon>
        <taxon>Lysianassida</taxon>
        <taxon>Lysianassidira</taxon>
        <taxon>Lysianassoidea</taxon>
        <taxon>Lysianassidae</taxon>
        <taxon>Hirondellea</taxon>
    </lineage>
</organism>
<dbReference type="SUPFAM" id="SSF57938">
    <property type="entry name" value="DnaJ/Hsp40 cysteine-rich domain"/>
    <property type="match status" value="1"/>
</dbReference>
<feature type="region of interest" description="Disordered" evidence="7">
    <location>
        <begin position="73"/>
        <end position="116"/>
    </location>
</feature>
<keyword evidence="4 6" id="KW-0862">Zinc</keyword>
<keyword evidence="3 6" id="KW-0863">Zinc-finger</keyword>
<dbReference type="PROSITE" id="PS00636">
    <property type="entry name" value="DNAJ_1"/>
    <property type="match status" value="1"/>
</dbReference>
<dbReference type="PROSITE" id="PS51188">
    <property type="entry name" value="ZF_CR"/>
    <property type="match status" value="1"/>
</dbReference>
<dbReference type="InterPro" id="IPR044713">
    <property type="entry name" value="DNJA1/2-like"/>
</dbReference>
<evidence type="ECO:0000256" key="5">
    <source>
        <dbReference type="ARBA" id="ARBA00023186"/>
    </source>
</evidence>
<reference evidence="11" key="1">
    <citation type="submission" date="2017-11" db="EMBL/GenBank/DDBJ databases">
        <title>The sensing device of the deep-sea amphipod.</title>
        <authorList>
            <person name="Kobayashi H."/>
            <person name="Nagahama T."/>
            <person name="Arai W."/>
            <person name="Sasagawa Y."/>
            <person name="Umeda M."/>
            <person name="Hayashi T."/>
            <person name="Nikaido I."/>
            <person name="Watanabe H."/>
            <person name="Oguri K."/>
            <person name="Kitazato H."/>
            <person name="Fujioka K."/>
            <person name="Kido Y."/>
            <person name="Takami H."/>
        </authorList>
    </citation>
    <scope>NUCLEOTIDE SEQUENCE</scope>
    <source>
        <tissue evidence="11">Whole body</tissue>
    </source>
</reference>
<dbReference type="InterPro" id="IPR008971">
    <property type="entry name" value="HSP40/DnaJ_pept-bd"/>
</dbReference>
<dbReference type="CDD" id="cd10747">
    <property type="entry name" value="DnaJ_C"/>
    <property type="match status" value="1"/>
</dbReference>
<dbReference type="Pfam" id="PF00226">
    <property type="entry name" value="DnaJ"/>
    <property type="match status" value="1"/>
</dbReference>
<dbReference type="Gene3D" id="2.10.230.10">
    <property type="entry name" value="Heat shock protein DnaJ, cysteine-rich domain"/>
    <property type="match status" value="1"/>
</dbReference>
<dbReference type="GO" id="GO:0006457">
    <property type="term" value="P:protein folding"/>
    <property type="evidence" value="ECO:0007669"/>
    <property type="project" value="InterPro"/>
</dbReference>
<dbReference type="SUPFAM" id="SSF49493">
    <property type="entry name" value="HSP40/DnaJ peptide-binding domain"/>
    <property type="match status" value="2"/>
</dbReference>
<keyword evidence="2" id="KW-0677">Repeat</keyword>
<dbReference type="InterPro" id="IPR036869">
    <property type="entry name" value="J_dom_sf"/>
</dbReference>
<dbReference type="CDD" id="cd10719">
    <property type="entry name" value="DnaJ_zf"/>
    <property type="match status" value="1"/>
</dbReference>
<protein>
    <submittedName>
        <fullName evidence="11">Chaperone DnaJ</fullName>
    </submittedName>
</protein>
<evidence type="ECO:0000256" key="2">
    <source>
        <dbReference type="ARBA" id="ARBA00022737"/>
    </source>
</evidence>
<dbReference type="PRINTS" id="PR00625">
    <property type="entry name" value="JDOMAIN"/>
</dbReference>
<evidence type="ECO:0000313" key="11">
    <source>
        <dbReference type="EMBL" id="LAC27371.1"/>
    </source>
</evidence>
<dbReference type="AlphaFoldDB" id="A0A6A7G9L2"/>
<keyword evidence="1 6" id="KW-0479">Metal-binding</keyword>
<dbReference type="InterPro" id="IPR001623">
    <property type="entry name" value="DnaJ_domain"/>
</dbReference>
<dbReference type="FunFam" id="2.10.230.10:FF:000002">
    <property type="entry name" value="Molecular chaperone DnaJ"/>
    <property type="match status" value="1"/>
</dbReference>
<dbReference type="InterPro" id="IPR002939">
    <property type="entry name" value="DnaJ_C"/>
</dbReference>
<evidence type="ECO:0000256" key="3">
    <source>
        <dbReference type="ARBA" id="ARBA00022771"/>
    </source>
</evidence>
<evidence type="ECO:0000256" key="1">
    <source>
        <dbReference type="ARBA" id="ARBA00022723"/>
    </source>
</evidence>
<feature type="domain" description="J" evidence="9">
    <location>
        <begin position="21"/>
        <end position="82"/>
    </location>
</feature>
<dbReference type="FunFam" id="2.60.260.20:FF:000013">
    <property type="entry name" value="DnaJ subfamily B member 11"/>
    <property type="match status" value="1"/>
</dbReference>
<sequence length="356" mass="40027">MIGSIIFFALMCEALSVRETKFYDLLGVPTTATPRQLKKAYKDLALKHHPDQGGDENKFVEISNAYQVLSDTDQRRTYDRSGEEGLKKKKGQSGHNPFDFFRQFTGGRQQPGDQDGRGADIEMELQATLEHLYNGHILEVHVRNQMICTKCFGSGAKSDAHVHQCHRCGGSGVIMQETRLAPNFVTRSQTTCDVCHGKGTIVKVKCPHCGGKKLITGDKTLTVDIERGMPDGEEIVFEHEADESPDHDAGHIIFRIVTFQHERFERRNDDLHFYAVVSLKQALVGFTMTIQQLDGRDIILKRDEITKPDEIVKIKGEGMPHHDYASSTGDLFVHFKVDFPKSLTSSQKQQVEQLGI</sequence>
<evidence type="ECO:0000256" key="6">
    <source>
        <dbReference type="PROSITE-ProRule" id="PRU00546"/>
    </source>
</evidence>
<feature type="domain" description="CR-type" evidence="10">
    <location>
        <begin position="135"/>
        <end position="218"/>
    </location>
</feature>
<feature type="compositionally biased region" description="Basic and acidic residues" evidence="7">
    <location>
        <begin position="73"/>
        <end position="86"/>
    </location>
</feature>
<keyword evidence="5" id="KW-0143">Chaperone</keyword>
<dbReference type="InterPro" id="IPR018253">
    <property type="entry name" value="DnaJ_domain_CS"/>
</dbReference>
<evidence type="ECO:0000256" key="8">
    <source>
        <dbReference type="SAM" id="SignalP"/>
    </source>
</evidence>
<dbReference type="Pfam" id="PF00684">
    <property type="entry name" value="DnaJ_CXXCXGXG"/>
    <property type="match status" value="1"/>
</dbReference>
<keyword evidence="8" id="KW-0732">Signal</keyword>
<dbReference type="InterPro" id="IPR036410">
    <property type="entry name" value="HSP_DnaJ_Cys-rich_dom_sf"/>
</dbReference>